<comment type="caution">
    <text evidence="6">The sequence shown here is derived from an EMBL/GenBank/DDBJ whole genome shotgun (WGS) entry which is preliminary data.</text>
</comment>
<organism evidence="6 7">
    <name type="scientific">Enteractinococcus helveticum</name>
    <dbReference type="NCBI Taxonomy" id="1837282"/>
    <lineage>
        <taxon>Bacteria</taxon>
        <taxon>Bacillati</taxon>
        <taxon>Actinomycetota</taxon>
        <taxon>Actinomycetes</taxon>
        <taxon>Micrococcales</taxon>
        <taxon>Micrococcaceae</taxon>
    </lineage>
</organism>
<reference evidence="6" key="1">
    <citation type="journal article" date="2021" name="PeerJ">
        <title>Extensive microbial diversity within the chicken gut microbiome revealed by metagenomics and culture.</title>
        <authorList>
            <person name="Gilroy R."/>
            <person name="Ravi A."/>
            <person name="Getino M."/>
            <person name="Pursley I."/>
            <person name="Horton D.L."/>
            <person name="Alikhan N.F."/>
            <person name="Baker D."/>
            <person name="Gharbi K."/>
            <person name="Hall N."/>
            <person name="Watson M."/>
            <person name="Adriaenssens E.M."/>
            <person name="Foster-Nyarko E."/>
            <person name="Jarju S."/>
            <person name="Secka A."/>
            <person name="Antonio M."/>
            <person name="Oren A."/>
            <person name="Chaudhuri R.R."/>
            <person name="La Ragione R."/>
            <person name="Hildebrand F."/>
            <person name="Pallen M.J."/>
        </authorList>
    </citation>
    <scope>NUCLEOTIDE SEQUENCE</scope>
    <source>
        <strain evidence="6">ChiHjej13B12-14962</strain>
    </source>
</reference>
<evidence type="ECO:0000256" key="3">
    <source>
        <dbReference type="ARBA" id="ARBA00023163"/>
    </source>
</evidence>
<evidence type="ECO:0000256" key="2">
    <source>
        <dbReference type="ARBA" id="ARBA00023125"/>
    </source>
</evidence>
<dbReference type="SUPFAM" id="SSF46689">
    <property type="entry name" value="Homeodomain-like"/>
    <property type="match status" value="1"/>
</dbReference>
<proteinExistence type="predicted"/>
<keyword evidence="2 4" id="KW-0238">DNA-binding</keyword>
<evidence type="ECO:0000256" key="4">
    <source>
        <dbReference type="PROSITE-ProRule" id="PRU00335"/>
    </source>
</evidence>
<evidence type="ECO:0000313" key="6">
    <source>
        <dbReference type="EMBL" id="HJF13497.1"/>
    </source>
</evidence>
<gene>
    <name evidence="6" type="ORF">K8V32_01670</name>
</gene>
<dbReference type="GO" id="GO:0003700">
    <property type="term" value="F:DNA-binding transcription factor activity"/>
    <property type="evidence" value="ECO:0007669"/>
    <property type="project" value="TreeGrafter"/>
</dbReference>
<dbReference type="AlphaFoldDB" id="A0A921FLI3"/>
<dbReference type="InterPro" id="IPR036271">
    <property type="entry name" value="Tet_transcr_reg_TetR-rel_C_sf"/>
</dbReference>
<dbReference type="SUPFAM" id="SSF48498">
    <property type="entry name" value="Tetracyclin repressor-like, C-terminal domain"/>
    <property type="match status" value="1"/>
</dbReference>
<dbReference type="PROSITE" id="PS50977">
    <property type="entry name" value="HTH_TETR_2"/>
    <property type="match status" value="1"/>
</dbReference>
<feature type="DNA-binding region" description="H-T-H motif" evidence="4">
    <location>
        <begin position="26"/>
        <end position="45"/>
    </location>
</feature>
<dbReference type="Gene3D" id="1.10.357.10">
    <property type="entry name" value="Tetracycline Repressor, domain 2"/>
    <property type="match status" value="1"/>
</dbReference>
<dbReference type="PANTHER" id="PTHR30055">
    <property type="entry name" value="HTH-TYPE TRANSCRIPTIONAL REGULATOR RUTR"/>
    <property type="match status" value="1"/>
</dbReference>
<dbReference type="InterPro" id="IPR001647">
    <property type="entry name" value="HTH_TetR"/>
</dbReference>
<feature type="domain" description="HTH tetR-type" evidence="5">
    <location>
        <begin position="3"/>
        <end position="63"/>
    </location>
</feature>
<reference evidence="6" key="2">
    <citation type="submission" date="2021-09" db="EMBL/GenBank/DDBJ databases">
        <authorList>
            <person name="Gilroy R."/>
        </authorList>
    </citation>
    <scope>NUCLEOTIDE SEQUENCE</scope>
    <source>
        <strain evidence="6">ChiHjej13B12-14962</strain>
    </source>
</reference>
<evidence type="ECO:0000313" key="7">
    <source>
        <dbReference type="Proteomes" id="UP000703315"/>
    </source>
</evidence>
<dbReference type="Pfam" id="PF00440">
    <property type="entry name" value="TetR_N"/>
    <property type="match status" value="1"/>
</dbReference>
<dbReference type="InterPro" id="IPR009057">
    <property type="entry name" value="Homeodomain-like_sf"/>
</dbReference>
<evidence type="ECO:0000256" key="1">
    <source>
        <dbReference type="ARBA" id="ARBA00023015"/>
    </source>
</evidence>
<dbReference type="GO" id="GO:0000976">
    <property type="term" value="F:transcription cis-regulatory region binding"/>
    <property type="evidence" value="ECO:0007669"/>
    <property type="project" value="TreeGrafter"/>
</dbReference>
<evidence type="ECO:0000259" key="5">
    <source>
        <dbReference type="PROSITE" id="PS50977"/>
    </source>
</evidence>
<dbReference type="PANTHER" id="PTHR30055:SF151">
    <property type="entry name" value="TRANSCRIPTIONAL REGULATORY PROTEIN"/>
    <property type="match status" value="1"/>
</dbReference>
<dbReference type="RefSeq" id="WP_303901882.1">
    <property type="nucleotide sequence ID" value="NZ_DYXC01000027.1"/>
</dbReference>
<accession>A0A921FLI3</accession>
<dbReference type="Gene3D" id="1.10.10.60">
    <property type="entry name" value="Homeodomain-like"/>
    <property type="match status" value="1"/>
</dbReference>
<dbReference type="InterPro" id="IPR050109">
    <property type="entry name" value="HTH-type_TetR-like_transc_reg"/>
</dbReference>
<dbReference type="Proteomes" id="UP000703315">
    <property type="component" value="Unassembled WGS sequence"/>
</dbReference>
<keyword evidence="3" id="KW-0804">Transcription</keyword>
<sequence length="169" mass="18512">MSMITRDELSRVGLRLLANHGLADVSMRRVAKEFDVAVSALYWHVKDKQSLLGAMVDQLLTELHIAPPTDNWRADLIGRAELLYTTLLDTRDAAELTASVLALGTGGTRMREIIDEVSPNTVTTDAIMSLLIGHATLNQQRMQAQALGIDVAPTTTTTFRQALDLLIDS</sequence>
<name>A0A921FLI3_9MICC</name>
<protein>
    <submittedName>
        <fullName evidence="6">TetR family transcriptional regulator</fullName>
    </submittedName>
</protein>
<keyword evidence="1" id="KW-0805">Transcription regulation</keyword>
<dbReference type="EMBL" id="DYXC01000027">
    <property type="protein sequence ID" value="HJF13497.1"/>
    <property type="molecule type" value="Genomic_DNA"/>
</dbReference>